<organism evidence="1 2">
    <name type="scientific">Paracoccus simplex</name>
    <dbReference type="NCBI Taxonomy" id="2086346"/>
    <lineage>
        <taxon>Bacteria</taxon>
        <taxon>Pseudomonadati</taxon>
        <taxon>Pseudomonadota</taxon>
        <taxon>Alphaproteobacteria</taxon>
        <taxon>Rhodobacterales</taxon>
        <taxon>Paracoccaceae</taxon>
        <taxon>Paracoccus</taxon>
    </lineage>
</organism>
<reference evidence="2" key="1">
    <citation type="journal article" date="2019" name="Int. J. Syst. Evol. Microbiol.">
        <title>The Global Catalogue of Microorganisms (GCM) 10K type strain sequencing project: providing services to taxonomists for standard genome sequencing and annotation.</title>
        <authorList>
            <consortium name="The Broad Institute Genomics Platform"/>
            <consortium name="The Broad Institute Genome Sequencing Center for Infectious Disease"/>
            <person name="Wu L."/>
            <person name="Ma J."/>
        </authorList>
    </citation>
    <scope>NUCLEOTIDE SEQUENCE [LARGE SCALE GENOMIC DNA]</scope>
    <source>
        <strain evidence="2">VKM B-3226</strain>
    </source>
</reference>
<keyword evidence="2" id="KW-1185">Reference proteome</keyword>
<comment type="caution">
    <text evidence="1">The sequence shown here is derived from an EMBL/GenBank/DDBJ whole genome shotgun (WGS) entry which is preliminary data.</text>
</comment>
<proteinExistence type="predicted"/>
<protein>
    <submittedName>
        <fullName evidence="1">Uncharacterized protein</fullName>
    </submittedName>
</protein>
<evidence type="ECO:0000313" key="2">
    <source>
        <dbReference type="Proteomes" id="UP001595596"/>
    </source>
</evidence>
<dbReference type="RefSeq" id="WP_379028844.1">
    <property type="nucleotide sequence ID" value="NZ_JBHRXE010000016.1"/>
</dbReference>
<accession>A0ABV7RWC8</accession>
<name>A0ABV7RWC8_9RHOB</name>
<sequence>MRPHRDRHGNAYRAGARDGVGDLLADLLALTPPSTHDDLKKLARNVLARPKYRRVVHHTAEAGQP</sequence>
<dbReference type="EMBL" id="JBHRXE010000016">
    <property type="protein sequence ID" value="MFC3569180.1"/>
    <property type="molecule type" value="Genomic_DNA"/>
</dbReference>
<evidence type="ECO:0000313" key="1">
    <source>
        <dbReference type="EMBL" id="MFC3569180.1"/>
    </source>
</evidence>
<gene>
    <name evidence="1" type="ORF">ACFOMP_06930</name>
</gene>
<dbReference type="Proteomes" id="UP001595596">
    <property type="component" value="Unassembled WGS sequence"/>
</dbReference>